<proteinExistence type="predicted"/>
<feature type="chain" id="PRO_5032437320" description="Lipoprotein" evidence="1">
    <location>
        <begin position="20"/>
        <end position="129"/>
    </location>
</feature>
<dbReference type="PROSITE" id="PS51257">
    <property type="entry name" value="PROKAR_LIPOPROTEIN"/>
    <property type="match status" value="1"/>
</dbReference>
<keyword evidence="1" id="KW-0732">Signal</keyword>
<dbReference type="Proteomes" id="UP000594778">
    <property type="component" value="Chromosome"/>
</dbReference>
<evidence type="ECO:0000313" key="3">
    <source>
        <dbReference type="Proteomes" id="UP000594778"/>
    </source>
</evidence>
<feature type="signal peptide" evidence="1">
    <location>
        <begin position="1"/>
        <end position="19"/>
    </location>
</feature>
<evidence type="ECO:0008006" key="4">
    <source>
        <dbReference type="Google" id="ProtNLM"/>
    </source>
</evidence>
<accession>A0A7T2W0U9</accession>
<evidence type="ECO:0000256" key="1">
    <source>
        <dbReference type="SAM" id="SignalP"/>
    </source>
</evidence>
<dbReference type="RefSeq" id="WP_183020430.1">
    <property type="nucleotide sequence ID" value="NZ_CP065668.1"/>
</dbReference>
<dbReference type="AlphaFoldDB" id="A0A7T2W0U9"/>
<protein>
    <recommendedName>
        <fullName evidence="4">Lipoprotein</fullName>
    </recommendedName>
</protein>
<gene>
    <name evidence="2" type="ORF">I6G66_06865</name>
</gene>
<dbReference type="EMBL" id="CP065668">
    <property type="protein sequence ID" value="QPS09732.1"/>
    <property type="molecule type" value="Genomic_DNA"/>
</dbReference>
<evidence type="ECO:0000313" key="2">
    <source>
        <dbReference type="EMBL" id="QPS09732.1"/>
    </source>
</evidence>
<reference evidence="2 3" key="1">
    <citation type="submission" date="2020-12" db="EMBL/GenBank/DDBJ databases">
        <title>FDA dAtabase for Regulatory Grade micrObial Sequences (FDA-ARGOS): Supporting development and validation of Infectious Disease Dx tests.</title>
        <authorList>
            <person name="Sproer C."/>
            <person name="Gronow S."/>
            <person name="Severitt S."/>
            <person name="Schroder I."/>
            <person name="Tallon L."/>
            <person name="Sadzewicz L."/>
            <person name="Zhao X."/>
            <person name="Boylan J."/>
            <person name="Ott S."/>
            <person name="Bowen H."/>
            <person name="Vavikolanu K."/>
            <person name="Mehta A."/>
            <person name="Aluvathingal J."/>
            <person name="Nadendla S."/>
            <person name="Lowell S."/>
            <person name="Myers T."/>
            <person name="Yan Y."/>
            <person name="Sichtig H."/>
        </authorList>
    </citation>
    <scope>NUCLEOTIDE SEQUENCE [LARGE SCALE GENOMIC DNA]</scope>
    <source>
        <strain evidence="2 3">FDAARGOS_909</strain>
    </source>
</reference>
<sequence>MKSLVAFVLVAGSACLVRAEPVLDWNVLGFDAQGNPTKSSRHSSHSSAQRKLNLLCGAEAANGSPLPETVSVRIEVRPFSSGGPQGKRIFRSAEITCNEVRREKDALSKYIPVPRARKAETLHVPSVWD</sequence>
<organism evidence="2 3">
    <name type="scientific">Delftia acidovorans</name>
    <name type="common">Pseudomonas acidovorans</name>
    <name type="synonym">Comamonas acidovorans</name>
    <dbReference type="NCBI Taxonomy" id="80866"/>
    <lineage>
        <taxon>Bacteria</taxon>
        <taxon>Pseudomonadati</taxon>
        <taxon>Pseudomonadota</taxon>
        <taxon>Betaproteobacteria</taxon>
        <taxon>Burkholderiales</taxon>
        <taxon>Comamonadaceae</taxon>
        <taxon>Delftia</taxon>
    </lineage>
</organism>
<name>A0A7T2W0U9_DELAC</name>